<dbReference type="GO" id="GO:0045504">
    <property type="term" value="F:dynein heavy chain binding"/>
    <property type="evidence" value="ECO:0007669"/>
    <property type="project" value="TreeGrafter"/>
</dbReference>
<dbReference type="GO" id="GO:0036158">
    <property type="term" value="P:outer dynein arm assembly"/>
    <property type="evidence" value="ECO:0007669"/>
    <property type="project" value="TreeGrafter"/>
</dbReference>
<evidence type="ECO:0000313" key="13">
    <source>
        <dbReference type="EMBL" id="CEM16761.1"/>
    </source>
</evidence>
<keyword evidence="11" id="KW-0966">Cell projection</keyword>
<evidence type="ECO:0000256" key="10">
    <source>
        <dbReference type="ARBA" id="ARBA00023212"/>
    </source>
</evidence>
<dbReference type="SUPFAM" id="SSF50978">
    <property type="entry name" value="WD40 repeat-like"/>
    <property type="match status" value="1"/>
</dbReference>
<feature type="region of interest" description="Disordered" evidence="12">
    <location>
        <begin position="49"/>
        <end position="84"/>
    </location>
</feature>
<dbReference type="PANTHER" id="PTHR12442">
    <property type="entry name" value="DYNEIN INTERMEDIATE CHAIN"/>
    <property type="match status" value="1"/>
</dbReference>
<keyword evidence="4" id="KW-0853">WD repeat</keyword>
<proteinExistence type="inferred from homology"/>
<dbReference type="SMART" id="SM00320">
    <property type="entry name" value="WD40"/>
    <property type="match status" value="5"/>
</dbReference>
<feature type="compositionally biased region" description="Gly residues" evidence="12">
    <location>
        <begin position="725"/>
        <end position="738"/>
    </location>
</feature>
<dbReference type="EMBL" id="CDMZ01000553">
    <property type="protein sequence ID" value="CEM16761.1"/>
    <property type="molecule type" value="Genomic_DNA"/>
</dbReference>
<feature type="compositionally biased region" description="Basic and acidic residues" evidence="12">
    <location>
        <begin position="55"/>
        <end position="64"/>
    </location>
</feature>
<evidence type="ECO:0000256" key="4">
    <source>
        <dbReference type="ARBA" id="ARBA00022574"/>
    </source>
</evidence>
<feature type="compositionally biased region" description="Basic and acidic residues" evidence="12">
    <location>
        <begin position="606"/>
        <end position="616"/>
    </location>
</feature>
<name>A0A0G4FR99_9ALVE</name>
<evidence type="ECO:0000256" key="8">
    <source>
        <dbReference type="ARBA" id="ARBA00023069"/>
    </source>
</evidence>
<reference evidence="13" key="1">
    <citation type="submission" date="2014-11" db="EMBL/GenBank/DDBJ databases">
        <authorList>
            <person name="Otto D Thomas"/>
            <person name="Naeem Raeece"/>
        </authorList>
    </citation>
    <scope>NUCLEOTIDE SEQUENCE</scope>
</reference>
<feature type="compositionally biased region" description="Gly residues" evidence="12">
    <location>
        <begin position="867"/>
        <end position="885"/>
    </location>
</feature>
<feature type="compositionally biased region" description="Basic and acidic residues" evidence="12">
    <location>
        <begin position="671"/>
        <end position="686"/>
    </location>
</feature>
<dbReference type="InterPro" id="IPR001680">
    <property type="entry name" value="WD40_rpt"/>
</dbReference>
<dbReference type="PhylomeDB" id="A0A0G4FR99"/>
<organism evidence="13">
    <name type="scientific">Chromera velia CCMP2878</name>
    <dbReference type="NCBI Taxonomy" id="1169474"/>
    <lineage>
        <taxon>Eukaryota</taxon>
        <taxon>Sar</taxon>
        <taxon>Alveolata</taxon>
        <taxon>Colpodellida</taxon>
        <taxon>Chromeraceae</taxon>
        <taxon>Chromera</taxon>
    </lineage>
</organism>
<feature type="compositionally biased region" description="Basic and acidic residues" evidence="12">
    <location>
        <begin position="702"/>
        <end position="722"/>
    </location>
</feature>
<dbReference type="GO" id="GO:0045503">
    <property type="term" value="F:dynein light chain binding"/>
    <property type="evidence" value="ECO:0007669"/>
    <property type="project" value="TreeGrafter"/>
</dbReference>
<keyword evidence="7" id="KW-0243">Dynein</keyword>
<dbReference type="AlphaFoldDB" id="A0A0G4FR99"/>
<dbReference type="PANTHER" id="PTHR12442:SF7">
    <property type="entry name" value="DYNEIN AXONEMAL INTERMEDIATE CHAIN 2"/>
    <property type="match status" value="1"/>
</dbReference>
<keyword evidence="10" id="KW-0206">Cytoskeleton</keyword>
<feature type="compositionally biased region" description="Basic and acidic residues" evidence="12">
    <location>
        <begin position="853"/>
        <end position="863"/>
    </location>
</feature>
<dbReference type="GO" id="GO:0005874">
    <property type="term" value="C:microtubule"/>
    <property type="evidence" value="ECO:0007669"/>
    <property type="project" value="UniProtKB-KW"/>
</dbReference>
<feature type="compositionally biased region" description="Basic and acidic residues" evidence="12">
    <location>
        <begin position="514"/>
        <end position="545"/>
    </location>
</feature>
<keyword evidence="9" id="KW-0505">Motor protein</keyword>
<evidence type="ECO:0000256" key="11">
    <source>
        <dbReference type="ARBA" id="ARBA00023273"/>
    </source>
</evidence>
<evidence type="ECO:0008006" key="14">
    <source>
        <dbReference type="Google" id="ProtNLM"/>
    </source>
</evidence>
<keyword evidence="5" id="KW-0493">Microtubule</keyword>
<feature type="compositionally biased region" description="Basic and acidic residues" evidence="12">
    <location>
        <begin position="646"/>
        <end position="659"/>
    </location>
</feature>
<keyword evidence="3" id="KW-0963">Cytoplasm</keyword>
<evidence type="ECO:0000256" key="6">
    <source>
        <dbReference type="ARBA" id="ARBA00022737"/>
    </source>
</evidence>
<feature type="region of interest" description="Disordered" evidence="12">
    <location>
        <begin position="514"/>
        <end position="552"/>
    </location>
</feature>
<evidence type="ECO:0000256" key="7">
    <source>
        <dbReference type="ARBA" id="ARBA00023017"/>
    </source>
</evidence>
<evidence type="ECO:0000256" key="9">
    <source>
        <dbReference type="ARBA" id="ARBA00023175"/>
    </source>
</evidence>
<accession>A0A0G4FR99</accession>
<dbReference type="InterPro" id="IPR015943">
    <property type="entry name" value="WD40/YVTN_repeat-like_dom_sf"/>
</dbReference>
<dbReference type="InterPro" id="IPR050687">
    <property type="entry name" value="Dynein_IC"/>
</dbReference>
<dbReference type="VEuPathDB" id="CryptoDB:Cvel_18251"/>
<evidence type="ECO:0000256" key="1">
    <source>
        <dbReference type="ARBA" id="ARBA00004430"/>
    </source>
</evidence>
<comment type="similarity">
    <text evidence="2">Belongs to the dynein intermediate chain family.</text>
</comment>
<keyword evidence="6" id="KW-0677">Repeat</keyword>
<evidence type="ECO:0000256" key="3">
    <source>
        <dbReference type="ARBA" id="ARBA00022490"/>
    </source>
</evidence>
<feature type="compositionally biased region" description="Gly residues" evidence="12">
    <location>
        <begin position="766"/>
        <end position="788"/>
    </location>
</feature>
<dbReference type="GO" id="GO:0036157">
    <property type="term" value="C:outer dynein arm"/>
    <property type="evidence" value="ECO:0007669"/>
    <property type="project" value="TreeGrafter"/>
</dbReference>
<sequence length="885" mass="96511">MNEYYYMYTKCRKDFGKHCNFEDLKEQSLADLVPMPQIRETYIEQDPVHFSSDNIPKKSEHEVNTQRVSTRSQGMKHTEGGWPKEVDANEHQETSKWRRKVDKDPNFLDAVKVLTSESLHYLQQNNTIAIFEEYFTDGAVAPTSIENLSTRTLSVFKDQVDDCRRTATRVCWNPDGPQKIAVAYSITRFQKIPDGMPTMSFLWDVTNPNVPVSELAAPSPLQTLQYNAKNPDVLIGGCHNGLICTYDVRKGAQPTEVSKVERSHYDPVYDMAWGQSKTNSEFVSVSTDGRVLWWDTRMSLQEPIDECELTDGNKENPMMLGGVSLEWNLEAGPTKYLVGTEQGVVLSLNKKPKKAVEVQTRFGLESGRHFGPVYSCKRNPANAKYFLTVGDWTAKVWVEEGLKTPIISTSYHDAPLMNGAWSPTRPGLFTVCRQDGYLDFWDIFYRQDQVVHRHKVGDAALWSLSMQSQGQLVAVGDTEGTVSLLELCEPLSVPSSTEKGVIIQIFEREARREKNLETQRKQQEGLRAKKEADEAKKVVENKANKEQQAAEQRREFVNEFFAKIGMEVPPEERQEVTPPPPAEEEKKDEEQKEEEEGKNEDATGGDGEKEEEKKEEEKEEKEEEKKEEPAATETGMFAALGGGTEDEAKKDEEEKKDDPPTDGFFGALAAEDEKKEGDGEEKKDDAPADGGGGFLGAFGGGEEEKTEEKKEGEEGEEKKEEAPADGGGGFLDAFGGGETEGEKKEEEAPPAEGGEGEGEKKEEEAAGGGGFLDAFGGGAPAEGGGDGGEAAKEDGGAAETGEQPAGETAAEEKKDDAGGGGGFFDAFGGTEPNKAEEGGDPPAAADGGGEEAAAEKSEEKPADDGGAADGGGGGGFFDAFGGTDG</sequence>
<dbReference type="Gene3D" id="2.130.10.10">
    <property type="entry name" value="YVTN repeat-like/Quinoprotein amine dehydrogenase"/>
    <property type="match status" value="2"/>
</dbReference>
<comment type="subcellular location">
    <subcellularLocation>
        <location evidence="1">Cytoplasm</location>
        <location evidence="1">Cytoskeleton</location>
        <location evidence="1">Cilium axoneme</location>
    </subcellularLocation>
</comment>
<evidence type="ECO:0000256" key="2">
    <source>
        <dbReference type="ARBA" id="ARBA00011059"/>
    </source>
</evidence>
<feature type="compositionally biased region" description="Gly residues" evidence="12">
    <location>
        <begin position="689"/>
        <end position="700"/>
    </location>
</feature>
<feature type="compositionally biased region" description="Polar residues" evidence="12">
    <location>
        <begin position="65"/>
        <end position="75"/>
    </location>
</feature>
<dbReference type="InterPro" id="IPR036322">
    <property type="entry name" value="WD40_repeat_dom_sf"/>
</dbReference>
<evidence type="ECO:0000256" key="12">
    <source>
        <dbReference type="SAM" id="MobiDB-lite"/>
    </source>
</evidence>
<keyword evidence="8" id="KW-0969">Cilium</keyword>
<gene>
    <name evidence="13" type="ORF">Cvel_18251</name>
</gene>
<evidence type="ECO:0000256" key="5">
    <source>
        <dbReference type="ARBA" id="ARBA00022701"/>
    </source>
</evidence>
<protein>
    <recommendedName>
        <fullName evidence="14">Dynein intermediate chain</fullName>
    </recommendedName>
</protein>
<feature type="region of interest" description="Disordered" evidence="12">
    <location>
        <begin position="565"/>
        <end position="885"/>
    </location>
</feature>
<dbReference type="GO" id="GO:0003341">
    <property type="term" value="P:cilium movement"/>
    <property type="evidence" value="ECO:0007669"/>
    <property type="project" value="TreeGrafter"/>
</dbReference>